<feature type="compositionally biased region" description="Low complexity" evidence="1">
    <location>
        <begin position="16"/>
        <end position="30"/>
    </location>
</feature>
<evidence type="ECO:0000313" key="2">
    <source>
        <dbReference type="EMBL" id="KAF9444673.1"/>
    </source>
</evidence>
<evidence type="ECO:0000256" key="1">
    <source>
        <dbReference type="SAM" id="MobiDB-lite"/>
    </source>
</evidence>
<feature type="compositionally biased region" description="Basic and acidic residues" evidence="1">
    <location>
        <begin position="88"/>
        <end position="98"/>
    </location>
</feature>
<gene>
    <name evidence="2" type="ORF">P691DRAFT_325177</name>
</gene>
<feature type="region of interest" description="Disordered" evidence="1">
    <location>
        <begin position="1"/>
        <end position="98"/>
    </location>
</feature>
<keyword evidence="3" id="KW-1185">Reference proteome</keyword>
<dbReference type="OrthoDB" id="2564984at2759"/>
<feature type="compositionally biased region" description="Polar residues" evidence="1">
    <location>
        <begin position="56"/>
        <end position="66"/>
    </location>
</feature>
<comment type="caution">
    <text evidence="2">The sequence shown here is derived from an EMBL/GenBank/DDBJ whole genome shotgun (WGS) entry which is preliminary data.</text>
</comment>
<dbReference type="Proteomes" id="UP000807342">
    <property type="component" value="Unassembled WGS sequence"/>
</dbReference>
<proteinExistence type="predicted"/>
<protein>
    <submittedName>
        <fullName evidence="2">Uncharacterized protein</fullName>
    </submittedName>
</protein>
<dbReference type="EMBL" id="MU151356">
    <property type="protein sequence ID" value="KAF9444673.1"/>
    <property type="molecule type" value="Genomic_DNA"/>
</dbReference>
<organism evidence="2 3">
    <name type="scientific">Macrolepiota fuliginosa MF-IS2</name>
    <dbReference type="NCBI Taxonomy" id="1400762"/>
    <lineage>
        <taxon>Eukaryota</taxon>
        <taxon>Fungi</taxon>
        <taxon>Dikarya</taxon>
        <taxon>Basidiomycota</taxon>
        <taxon>Agaricomycotina</taxon>
        <taxon>Agaricomycetes</taxon>
        <taxon>Agaricomycetidae</taxon>
        <taxon>Agaricales</taxon>
        <taxon>Agaricineae</taxon>
        <taxon>Agaricaceae</taxon>
        <taxon>Macrolepiota</taxon>
    </lineage>
</organism>
<name>A0A9P5X553_9AGAR</name>
<accession>A0A9P5X553</accession>
<sequence length="139" mass="14669">MSANTQPVTTLEKVTASRTTTTTRAQTPPSRKVTAQASQADIKADGQSHRAPTPFEQETQGSSREGSANIPDDGNVTPPPDPANPSGDGEKAPCQEGKHEFKTKHGVMGIIMAVACFPCGLICFSRDKEDVCVRCGARA</sequence>
<evidence type="ECO:0000313" key="3">
    <source>
        <dbReference type="Proteomes" id="UP000807342"/>
    </source>
</evidence>
<reference evidence="2" key="1">
    <citation type="submission" date="2020-11" db="EMBL/GenBank/DDBJ databases">
        <authorList>
            <consortium name="DOE Joint Genome Institute"/>
            <person name="Ahrendt S."/>
            <person name="Riley R."/>
            <person name="Andreopoulos W."/>
            <person name="Labutti K."/>
            <person name="Pangilinan J."/>
            <person name="Ruiz-Duenas F.J."/>
            <person name="Barrasa J.M."/>
            <person name="Sanchez-Garcia M."/>
            <person name="Camarero S."/>
            <person name="Miyauchi S."/>
            <person name="Serrano A."/>
            <person name="Linde D."/>
            <person name="Babiker R."/>
            <person name="Drula E."/>
            <person name="Ayuso-Fernandez I."/>
            <person name="Pacheco R."/>
            <person name="Padilla G."/>
            <person name="Ferreira P."/>
            <person name="Barriuso J."/>
            <person name="Kellner H."/>
            <person name="Castanera R."/>
            <person name="Alfaro M."/>
            <person name="Ramirez L."/>
            <person name="Pisabarro A.G."/>
            <person name="Kuo A."/>
            <person name="Tritt A."/>
            <person name="Lipzen A."/>
            <person name="He G."/>
            <person name="Yan M."/>
            <person name="Ng V."/>
            <person name="Cullen D."/>
            <person name="Martin F."/>
            <person name="Rosso M.-N."/>
            <person name="Henrissat B."/>
            <person name="Hibbett D."/>
            <person name="Martinez A.T."/>
            <person name="Grigoriev I.V."/>
        </authorList>
    </citation>
    <scope>NUCLEOTIDE SEQUENCE</scope>
    <source>
        <strain evidence="2">MF-IS2</strain>
    </source>
</reference>
<dbReference type="AlphaFoldDB" id="A0A9P5X553"/>